<evidence type="ECO:0000313" key="2">
    <source>
        <dbReference type="Proteomes" id="UP001054252"/>
    </source>
</evidence>
<dbReference type="Proteomes" id="UP001054252">
    <property type="component" value="Unassembled WGS sequence"/>
</dbReference>
<sequence>MVHEHNFLASFTLAKFQGFGVELINSFYINFKIMI</sequence>
<keyword evidence="2" id="KW-1185">Reference proteome</keyword>
<organism evidence="1 2">
    <name type="scientific">Rubroshorea leprosula</name>
    <dbReference type="NCBI Taxonomy" id="152421"/>
    <lineage>
        <taxon>Eukaryota</taxon>
        <taxon>Viridiplantae</taxon>
        <taxon>Streptophyta</taxon>
        <taxon>Embryophyta</taxon>
        <taxon>Tracheophyta</taxon>
        <taxon>Spermatophyta</taxon>
        <taxon>Magnoliopsida</taxon>
        <taxon>eudicotyledons</taxon>
        <taxon>Gunneridae</taxon>
        <taxon>Pentapetalae</taxon>
        <taxon>rosids</taxon>
        <taxon>malvids</taxon>
        <taxon>Malvales</taxon>
        <taxon>Dipterocarpaceae</taxon>
        <taxon>Rubroshorea</taxon>
    </lineage>
</organism>
<protein>
    <submittedName>
        <fullName evidence="1">Uncharacterized protein</fullName>
    </submittedName>
</protein>
<comment type="caution">
    <text evidence="1">The sequence shown here is derived from an EMBL/GenBank/DDBJ whole genome shotgun (WGS) entry which is preliminary data.</text>
</comment>
<gene>
    <name evidence="1" type="ORF">SLEP1_g52135</name>
</gene>
<reference evidence="1 2" key="1">
    <citation type="journal article" date="2021" name="Commun. Biol.">
        <title>The genome of Shorea leprosula (Dipterocarpaceae) highlights the ecological relevance of drought in aseasonal tropical rainforests.</title>
        <authorList>
            <person name="Ng K.K.S."/>
            <person name="Kobayashi M.J."/>
            <person name="Fawcett J.A."/>
            <person name="Hatakeyama M."/>
            <person name="Paape T."/>
            <person name="Ng C.H."/>
            <person name="Ang C.C."/>
            <person name="Tnah L.H."/>
            <person name="Lee C.T."/>
            <person name="Nishiyama T."/>
            <person name="Sese J."/>
            <person name="O'Brien M.J."/>
            <person name="Copetti D."/>
            <person name="Mohd Noor M.I."/>
            <person name="Ong R.C."/>
            <person name="Putra M."/>
            <person name="Sireger I.Z."/>
            <person name="Indrioko S."/>
            <person name="Kosugi Y."/>
            <person name="Izuno A."/>
            <person name="Isagi Y."/>
            <person name="Lee S.L."/>
            <person name="Shimizu K.K."/>
        </authorList>
    </citation>
    <scope>NUCLEOTIDE SEQUENCE [LARGE SCALE GENOMIC DNA]</scope>
    <source>
        <strain evidence="1">214</strain>
    </source>
</reference>
<accession>A0AAV5M653</accession>
<name>A0AAV5M653_9ROSI</name>
<dbReference type="AlphaFoldDB" id="A0AAV5M653"/>
<evidence type="ECO:0000313" key="1">
    <source>
        <dbReference type="EMBL" id="GKV45000.1"/>
    </source>
</evidence>
<proteinExistence type="predicted"/>
<dbReference type="EMBL" id="BPVZ01000189">
    <property type="protein sequence ID" value="GKV45000.1"/>
    <property type="molecule type" value="Genomic_DNA"/>
</dbReference>